<reference evidence="7" key="1">
    <citation type="submission" date="2025-08" db="UniProtKB">
        <authorList>
            <consortium name="RefSeq"/>
        </authorList>
    </citation>
    <scope>IDENTIFICATION</scope>
</reference>
<organism evidence="6 7">
    <name type="scientific">Aplysia californica</name>
    <name type="common">California sea hare</name>
    <dbReference type="NCBI Taxonomy" id="6500"/>
    <lineage>
        <taxon>Eukaryota</taxon>
        <taxon>Metazoa</taxon>
        <taxon>Spiralia</taxon>
        <taxon>Lophotrochozoa</taxon>
        <taxon>Mollusca</taxon>
        <taxon>Gastropoda</taxon>
        <taxon>Heterobranchia</taxon>
        <taxon>Euthyneura</taxon>
        <taxon>Tectipleura</taxon>
        <taxon>Aplysiida</taxon>
        <taxon>Aplysioidea</taxon>
        <taxon>Aplysiidae</taxon>
        <taxon>Aplysia</taxon>
    </lineage>
</organism>
<dbReference type="InterPro" id="IPR003726">
    <property type="entry name" value="HCY_dom"/>
</dbReference>
<dbReference type="PANTHER" id="PTHR11103:SF18">
    <property type="entry name" value="SLR1189 PROTEIN"/>
    <property type="match status" value="1"/>
</dbReference>
<dbReference type="Gene3D" id="3.20.20.330">
    <property type="entry name" value="Homocysteine-binding-like domain"/>
    <property type="match status" value="1"/>
</dbReference>
<proteinExistence type="predicted"/>
<dbReference type="InterPro" id="IPR017226">
    <property type="entry name" value="BHMT-like"/>
</dbReference>
<accession>A0ABM0K5V1</accession>
<evidence type="ECO:0000256" key="2">
    <source>
        <dbReference type="ARBA" id="ARBA00022679"/>
    </source>
</evidence>
<evidence type="ECO:0000259" key="5">
    <source>
        <dbReference type="PROSITE" id="PS50970"/>
    </source>
</evidence>
<evidence type="ECO:0000256" key="4">
    <source>
        <dbReference type="PROSITE-ProRule" id="PRU00333"/>
    </source>
</evidence>
<dbReference type="Proteomes" id="UP000694888">
    <property type="component" value="Unplaced"/>
</dbReference>
<protein>
    <submittedName>
        <fullName evidence="7">Betaine--homocysteine S-methyltransferase 1</fullName>
    </submittedName>
</protein>
<feature type="binding site" evidence="4">
    <location>
        <position position="295"/>
    </location>
    <ligand>
        <name>Zn(2+)</name>
        <dbReference type="ChEBI" id="CHEBI:29105"/>
    </ligand>
</feature>
<evidence type="ECO:0000256" key="1">
    <source>
        <dbReference type="ARBA" id="ARBA00022603"/>
    </source>
</evidence>
<keyword evidence="4" id="KW-0862">Zinc</keyword>
<keyword evidence="2 4" id="KW-0808">Transferase</keyword>
<sequence>MPGQGLLQRLQNGSNVMVAEGYLFEFERRGYLKAGAFVPEVVIDHPELVTQLHEEFVHAGSDVVLAFTYYGHREKLRVIGKEDLLEVMNRKALALARDVAWATGTLFAGNICNTTIYRQGEEESNKKVAAIFKEQVEWATEAGVDFIVGETFGELGEAMMALEAIKMYGNGVPAVITLVPAGRGATYDGVPFGQACRKLEEAGAAVVGLNCGRGPGTIVPLMKEIRQACHGPIACLPVTYRTTESHPTMQSLIDPITGERSFPYDLPGQTCSRTEIEKFSTACRELGVTYVGLCCGNCSHYMRIVAEIFGRNPEASKFSPDMSQHYMFGDKKKFSDYTTKGMVEYTGAET</sequence>
<feature type="binding site" evidence="4">
    <location>
        <position position="211"/>
    </location>
    <ligand>
        <name>Zn(2+)</name>
        <dbReference type="ChEBI" id="CHEBI:29105"/>
    </ligand>
</feature>
<keyword evidence="1 4" id="KW-0489">Methyltransferase</keyword>
<dbReference type="GeneID" id="101858580"/>
<dbReference type="PIRSF" id="PIRSF037505">
    <property type="entry name" value="Betaine_HMT"/>
    <property type="match status" value="1"/>
</dbReference>
<dbReference type="PANTHER" id="PTHR11103">
    <property type="entry name" value="SLR1189 PROTEIN"/>
    <property type="match status" value="1"/>
</dbReference>
<dbReference type="PROSITE" id="PS50970">
    <property type="entry name" value="HCY"/>
    <property type="match status" value="1"/>
</dbReference>
<dbReference type="InterPro" id="IPR036589">
    <property type="entry name" value="HCY_dom_sf"/>
</dbReference>
<feature type="binding site" evidence="4">
    <location>
        <position position="294"/>
    </location>
    <ligand>
        <name>Zn(2+)</name>
        <dbReference type="ChEBI" id="CHEBI:29105"/>
    </ligand>
</feature>
<comment type="cofactor">
    <cofactor evidence="4">
        <name>Zn(2+)</name>
        <dbReference type="ChEBI" id="CHEBI:29105"/>
    </cofactor>
</comment>
<dbReference type="Pfam" id="PF02574">
    <property type="entry name" value="S-methyl_trans"/>
    <property type="match status" value="1"/>
</dbReference>
<evidence type="ECO:0000256" key="3">
    <source>
        <dbReference type="ARBA" id="ARBA00034478"/>
    </source>
</evidence>
<feature type="domain" description="Hcy-binding" evidence="5">
    <location>
        <begin position="4"/>
        <end position="309"/>
    </location>
</feature>
<dbReference type="SUPFAM" id="SSF82282">
    <property type="entry name" value="Homocysteine S-methyltransferase"/>
    <property type="match status" value="1"/>
</dbReference>
<evidence type="ECO:0000313" key="7">
    <source>
        <dbReference type="RefSeq" id="XP_005109436.2"/>
    </source>
</evidence>
<evidence type="ECO:0000313" key="6">
    <source>
        <dbReference type="Proteomes" id="UP000694888"/>
    </source>
</evidence>
<comment type="pathway">
    <text evidence="3">Amino-acid biosynthesis; L-methionine biosynthesis via de novo pathway.</text>
</comment>
<gene>
    <name evidence="7" type="primary">LOC101858580</name>
</gene>
<name>A0ABM0K5V1_APLCA</name>
<keyword evidence="4" id="KW-0479">Metal-binding</keyword>
<keyword evidence="6" id="KW-1185">Reference proteome</keyword>
<dbReference type="RefSeq" id="XP_005109436.2">
    <property type="nucleotide sequence ID" value="XM_005109379.3"/>
</dbReference>